<accession>A0AAW6TXV7</accession>
<dbReference type="EMBL" id="JASCXX010000020">
    <property type="protein sequence ID" value="MDI6450465.1"/>
    <property type="molecule type" value="Genomic_DNA"/>
</dbReference>
<proteinExistence type="predicted"/>
<evidence type="ECO:0000313" key="1">
    <source>
        <dbReference type="EMBL" id="MDI6450465.1"/>
    </source>
</evidence>
<dbReference type="RefSeq" id="WP_349245876.1">
    <property type="nucleotide sequence ID" value="NZ_JASCXX010000020.1"/>
</dbReference>
<evidence type="ECO:0000313" key="2">
    <source>
        <dbReference type="Proteomes" id="UP001431776"/>
    </source>
</evidence>
<comment type="caution">
    <text evidence="1">The sequence shown here is derived from an EMBL/GenBank/DDBJ whole genome shotgun (WGS) entry which is preliminary data.</text>
</comment>
<reference evidence="1" key="1">
    <citation type="submission" date="2023-05" db="EMBL/GenBank/DDBJ databases">
        <title>Anaerotaeda fermentans gen. nov., sp. nov., a novel anaerobic planctomycete of the new family within the order Sedimentisphaerales isolated from Taman Peninsula, Russia.</title>
        <authorList>
            <person name="Khomyakova M.A."/>
            <person name="Merkel A.Y."/>
            <person name="Slobodkin A.I."/>
        </authorList>
    </citation>
    <scope>NUCLEOTIDE SEQUENCE</scope>
    <source>
        <strain evidence="1">M17dextr</strain>
    </source>
</reference>
<gene>
    <name evidence="1" type="ORF">QJ522_15500</name>
</gene>
<keyword evidence="2" id="KW-1185">Reference proteome</keyword>
<dbReference type="AlphaFoldDB" id="A0AAW6TXV7"/>
<protein>
    <submittedName>
        <fullName evidence="1">Uncharacterized protein</fullName>
    </submittedName>
</protein>
<dbReference type="Proteomes" id="UP001431776">
    <property type="component" value="Unassembled WGS sequence"/>
</dbReference>
<name>A0AAW6TXV7_9BACT</name>
<sequence>MAKPTLERSQPCEVLDINPCHCLTELNQHANELAASPADWMPWTCRDTLTKHATPESI</sequence>
<organism evidence="1 2">
    <name type="scientific">Anaerobaca lacustris</name>
    <dbReference type="NCBI Taxonomy" id="3044600"/>
    <lineage>
        <taxon>Bacteria</taxon>
        <taxon>Pseudomonadati</taxon>
        <taxon>Planctomycetota</taxon>
        <taxon>Phycisphaerae</taxon>
        <taxon>Sedimentisphaerales</taxon>
        <taxon>Anaerobacaceae</taxon>
        <taxon>Anaerobaca</taxon>
    </lineage>
</organism>